<keyword evidence="1" id="KW-0732">Signal</keyword>
<feature type="signal peptide" evidence="1">
    <location>
        <begin position="1"/>
        <end position="19"/>
    </location>
</feature>
<proteinExistence type="predicted"/>
<dbReference type="Pfam" id="PF10901">
    <property type="entry name" value="DUF2690"/>
    <property type="match status" value="1"/>
</dbReference>
<organism evidence="2 3">
    <name type="scientific">Micromonospora narathiwatensis</name>
    <dbReference type="NCBI Taxonomy" id="299146"/>
    <lineage>
        <taxon>Bacteria</taxon>
        <taxon>Bacillati</taxon>
        <taxon>Actinomycetota</taxon>
        <taxon>Actinomycetes</taxon>
        <taxon>Micromonosporales</taxon>
        <taxon>Micromonosporaceae</taxon>
        <taxon>Micromonospora</taxon>
    </lineage>
</organism>
<feature type="chain" id="PRO_5038880615" description="DUF2690 domain-containing protein" evidence="1">
    <location>
        <begin position="20"/>
        <end position="151"/>
    </location>
</feature>
<evidence type="ECO:0008006" key="4">
    <source>
        <dbReference type="Google" id="ProtNLM"/>
    </source>
</evidence>
<dbReference type="RefSeq" id="WP_157739915.1">
    <property type="nucleotide sequence ID" value="NZ_LT594324.1"/>
</dbReference>
<protein>
    <recommendedName>
        <fullName evidence="4">DUF2690 domain-containing protein</fullName>
    </recommendedName>
</protein>
<dbReference type="EMBL" id="LT594324">
    <property type="protein sequence ID" value="SBT43976.1"/>
    <property type="molecule type" value="Genomic_DNA"/>
</dbReference>
<evidence type="ECO:0000256" key="1">
    <source>
        <dbReference type="SAM" id="SignalP"/>
    </source>
</evidence>
<reference evidence="2 3" key="1">
    <citation type="submission" date="2016-06" db="EMBL/GenBank/DDBJ databases">
        <authorList>
            <person name="Kjaerup R.B."/>
            <person name="Dalgaard T.S."/>
            <person name="Juul-Madsen H.R."/>
        </authorList>
    </citation>
    <scope>NUCLEOTIDE SEQUENCE [LARGE SCALE GENOMIC DNA]</scope>
    <source>
        <strain evidence="2 3">DSM 45248</strain>
    </source>
</reference>
<gene>
    <name evidence="2" type="ORF">GA0070621_1935</name>
</gene>
<keyword evidence="3" id="KW-1185">Reference proteome</keyword>
<dbReference type="PATRIC" id="fig|299146.4.peg.1997"/>
<dbReference type="Proteomes" id="UP000198765">
    <property type="component" value="Chromosome I"/>
</dbReference>
<dbReference type="InterPro" id="IPR021224">
    <property type="entry name" value="DUF2690"/>
</dbReference>
<name>A0A1A8ZIU9_9ACTN</name>
<accession>A0A1A8ZIU9</accession>
<dbReference type="OrthoDB" id="2863790at2"/>
<sequence>MFKNKIASALALFAVTVLAAVIVQPGAAQAASCWSTECEYKDPSSTGCDASGVQTLEEITGTLSRMKVELRYSATCHTVWARGTFSGTYQRNLKLWLLDSNGNGISRQWDAYIAYNKSVKWTTMFSYNRLTKACTSDPLFGMGTLECTRLR</sequence>
<evidence type="ECO:0000313" key="2">
    <source>
        <dbReference type="EMBL" id="SBT43976.1"/>
    </source>
</evidence>
<dbReference type="AlphaFoldDB" id="A0A1A8ZIU9"/>
<evidence type="ECO:0000313" key="3">
    <source>
        <dbReference type="Proteomes" id="UP000198765"/>
    </source>
</evidence>